<evidence type="ECO:0000256" key="1">
    <source>
        <dbReference type="ARBA" id="ARBA00004613"/>
    </source>
</evidence>
<feature type="signal peptide" evidence="6">
    <location>
        <begin position="1"/>
        <end position="19"/>
    </location>
</feature>
<dbReference type="EMBL" id="CP090891">
    <property type="protein sequence ID" value="ULU13794.1"/>
    <property type="molecule type" value="Genomic_DNA"/>
</dbReference>
<evidence type="ECO:0000256" key="4">
    <source>
        <dbReference type="ARBA" id="ARBA00022729"/>
    </source>
</evidence>
<evidence type="ECO:0000313" key="8">
    <source>
        <dbReference type="Proteomes" id="UP000827892"/>
    </source>
</evidence>
<accession>A0AAE9DXF2</accession>
<dbReference type="AlphaFoldDB" id="A0AAE9DXF2"/>
<evidence type="ECO:0000256" key="3">
    <source>
        <dbReference type="ARBA" id="ARBA00022525"/>
    </source>
</evidence>
<dbReference type="InterPro" id="IPR003235">
    <property type="entry name" value="Nem_insulin-like_b-type"/>
</dbReference>
<gene>
    <name evidence="7" type="ORF">L3Y34_016354</name>
</gene>
<name>A0AAE9DXF2_CAEBR</name>
<keyword evidence="3" id="KW-0964">Secreted</keyword>
<dbReference type="Pfam" id="PF03488">
    <property type="entry name" value="Ins_beta"/>
    <property type="match status" value="1"/>
</dbReference>
<evidence type="ECO:0000313" key="7">
    <source>
        <dbReference type="EMBL" id="ULU13794.1"/>
    </source>
</evidence>
<dbReference type="GO" id="GO:0005179">
    <property type="term" value="F:hormone activity"/>
    <property type="evidence" value="ECO:0007669"/>
    <property type="project" value="InterPro"/>
</dbReference>
<organism evidence="7 8">
    <name type="scientific">Caenorhabditis briggsae</name>
    <dbReference type="NCBI Taxonomy" id="6238"/>
    <lineage>
        <taxon>Eukaryota</taxon>
        <taxon>Metazoa</taxon>
        <taxon>Ecdysozoa</taxon>
        <taxon>Nematoda</taxon>
        <taxon>Chromadorea</taxon>
        <taxon>Rhabditida</taxon>
        <taxon>Rhabditina</taxon>
        <taxon>Rhabditomorpha</taxon>
        <taxon>Rhabditoidea</taxon>
        <taxon>Rhabditidae</taxon>
        <taxon>Peloderinae</taxon>
        <taxon>Caenorhabditis</taxon>
    </lineage>
</organism>
<reference evidence="7 8" key="1">
    <citation type="submission" date="2022-05" db="EMBL/GenBank/DDBJ databases">
        <title>Chromosome-level reference genomes for two strains of Caenorhabditis briggsae: an improved platform for comparative genomics.</title>
        <authorList>
            <person name="Stevens L."/>
            <person name="Andersen E.C."/>
        </authorList>
    </citation>
    <scope>NUCLEOTIDE SEQUENCE [LARGE SCALE GENOMIC DNA]</scope>
    <source>
        <strain evidence="7">QX1410_ONT</strain>
        <tissue evidence="7">Whole-organism</tissue>
    </source>
</reference>
<evidence type="ECO:0000256" key="2">
    <source>
        <dbReference type="ARBA" id="ARBA00009034"/>
    </source>
</evidence>
<dbReference type="GO" id="GO:0005576">
    <property type="term" value="C:extracellular region"/>
    <property type="evidence" value="ECO:0007669"/>
    <property type="project" value="UniProtKB-SubCell"/>
</dbReference>
<sequence length="76" mass="8472">MSRFFLLTFFVLLAVSTMAMPSEDVRSRSCGGIRVFERLQRVCGMILCIDQSGDLATTICGRGLTDLELMEMCCPQ</sequence>
<keyword evidence="5" id="KW-1015">Disulfide bond</keyword>
<dbReference type="Gene3D" id="1.10.100.10">
    <property type="entry name" value="Insulin-like"/>
    <property type="match status" value="1"/>
</dbReference>
<evidence type="ECO:0008006" key="9">
    <source>
        <dbReference type="Google" id="ProtNLM"/>
    </source>
</evidence>
<evidence type="ECO:0000256" key="5">
    <source>
        <dbReference type="ARBA" id="ARBA00023157"/>
    </source>
</evidence>
<protein>
    <recommendedName>
        <fullName evidence="9">INSulin related</fullName>
    </recommendedName>
</protein>
<comment type="subcellular location">
    <subcellularLocation>
        <location evidence="1">Secreted</location>
    </subcellularLocation>
</comment>
<keyword evidence="4 6" id="KW-0732">Signal</keyword>
<comment type="similarity">
    <text evidence="2">Belongs to the insulin family.</text>
</comment>
<proteinExistence type="inferred from homology"/>
<feature type="chain" id="PRO_5041935909" description="INSulin related" evidence="6">
    <location>
        <begin position="20"/>
        <end position="76"/>
    </location>
</feature>
<evidence type="ECO:0000256" key="6">
    <source>
        <dbReference type="SAM" id="SignalP"/>
    </source>
</evidence>
<dbReference type="Proteomes" id="UP000827892">
    <property type="component" value="Chromosome I"/>
</dbReference>